<dbReference type="AlphaFoldDB" id="A0A6P1E2F8"/>
<dbReference type="EMBL" id="JAAIJR010000196">
    <property type="protein sequence ID" value="NEX23393.1"/>
    <property type="molecule type" value="Genomic_DNA"/>
</dbReference>
<evidence type="ECO:0000313" key="2">
    <source>
        <dbReference type="Proteomes" id="UP000471640"/>
    </source>
</evidence>
<protein>
    <submittedName>
        <fullName evidence="1">Uncharacterized protein</fullName>
    </submittedName>
</protein>
<evidence type="ECO:0000313" key="1">
    <source>
        <dbReference type="EMBL" id="NEX23393.1"/>
    </source>
</evidence>
<dbReference type="Proteomes" id="UP000471640">
    <property type="component" value="Unassembled WGS sequence"/>
</dbReference>
<reference evidence="1 2" key="2">
    <citation type="submission" date="2020-02" db="EMBL/GenBank/DDBJ databases">
        <title>Genome sequences of Thiorhodococcus mannitoliphagus and Thiorhodococcus minor, purple sulfur photosynthetic bacteria in the gammaproteobacterial family, Chromatiaceae.</title>
        <authorList>
            <person name="Aviles F.A."/>
            <person name="Meyer T.E."/>
            <person name="Kyndt J.A."/>
        </authorList>
    </citation>
    <scope>NUCLEOTIDE SEQUENCE [LARGE SCALE GENOMIC DNA]</scope>
    <source>
        <strain evidence="1 2">DSM 18266</strain>
    </source>
</reference>
<comment type="caution">
    <text evidence="1">The sequence shown here is derived from an EMBL/GenBank/DDBJ whole genome shotgun (WGS) entry which is preliminary data.</text>
</comment>
<reference evidence="2" key="1">
    <citation type="journal article" date="2020" name="Microbiol. Resour. Announc.">
        <title>Draft Genome Sequences of Thiorhodococcus mannitoliphagus and Thiorhodococcus minor, Purple Sulfur Photosynthetic Bacteria in the Gammaproteobacterial Family Chromatiaceae.</title>
        <authorList>
            <person name="Aviles F.A."/>
            <person name="Meyer T.E."/>
            <person name="Kyndt J.A."/>
        </authorList>
    </citation>
    <scope>NUCLEOTIDE SEQUENCE [LARGE SCALE GENOMIC DNA]</scope>
    <source>
        <strain evidence="2">DSM 18266</strain>
    </source>
</reference>
<organism evidence="1 2">
    <name type="scientific">Thiorhodococcus mannitoliphagus</name>
    <dbReference type="NCBI Taxonomy" id="329406"/>
    <lineage>
        <taxon>Bacteria</taxon>
        <taxon>Pseudomonadati</taxon>
        <taxon>Pseudomonadota</taxon>
        <taxon>Gammaproteobacteria</taxon>
        <taxon>Chromatiales</taxon>
        <taxon>Chromatiaceae</taxon>
        <taxon>Thiorhodococcus</taxon>
    </lineage>
</organism>
<dbReference type="RefSeq" id="WP_164656825.1">
    <property type="nucleotide sequence ID" value="NZ_JAAIJR010000196.1"/>
</dbReference>
<proteinExistence type="predicted"/>
<sequence>MTPSVFPIGQIANGGLLIMPAPNADWLVRQVRTLRAQGVTKVLSLL</sequence>
<name>A0A6P1E2F8_9GAMM</name>
<gene>
    <name evidence="1" type="ORF">G3480_24385</name>
</gene>
<keyword evidence="2" id="KW-1185">Reference proteome</keyword>
<accession>A0A6P1E2F8</accession>